<keyword evidence="1" id="KW-0812">Transmembrane</keyword>
<protein>
    <submittedName>
        <fullName evidence="2">Uncharacterized protein</fullName>
    </submittedName>
</protein>
<dbReference type="AlphaFoldDB" id="A0AAV9GT59"/>
<evidence type="ECO:0000256" key="1">
    <source>
        <dbReference type="SAM" id="Phobius"/>
    </source>
</evidence>
<feature type="transmembrane region" description="Helical" evidence="1">
    <location>
        <begin position="44"/>
        <end position="70"/>
    </location>
</feature>
<dbReference type="Proteomes" id="UP001321760">
    <property type="component" value="Unassembled WGS sequence"/>
</dbReference>
<dbReference type="EMBL" id="MU865929">
    <property type="protein sequence ID" value="KAK4451197.1"/>
    <property type="molecule type" value="Genomic_DNA"/>
</dbReference>
<proteinExistence type="predicted"/>
<comment type="caution">
    <text evidence="2">The sequence shown here is derived from an EMBL/GenBank/DDBJ whole genome shotgun (WGS) entry which is preliminary data.</text>
</comment>
<reference evidence="2" key="1">
    <citation type="journal article" date="2023" name="Mol. Phylogenet. Evol.">
        <title>Genome-scale phylogeny and comparative genomics of the fungal order Sordariales.</title>
        <authorList>
            <person name="Hensen N."/>
            <person name="Bonometti L."/>
            <person name="Westerberg I."/>
            <person name="Brannstrom I.O."/>
            <person name="Guillou S."/>
            <person name="Cros-Aarteil S."/>
            <person name="Calhoun S."/>
            <person name="Haridas S."/>
            <person name="Kuo A."/>
            <person name="Mondo S."/>
            <person name="Pangilinan J."/>
            <person name="Riley R."/>
            <person name="LaButti K."/>
            <person name="Andreopoulos B."/>
            <person name="Lipzen A."/>
            <person name="Chen C."/>
            <person name="Yan M."/>
            <person name="Daum C."/>
            <person name="Ng V."/>
            <person name="Clum A."/>
            <person name="Steindorff A."/>
            <person name="Ohm R.A."/>
            <person name="Martin F."/>
            <person name="Silar P."/>
            <person name="Natvig D.O."/>
            <person name="Lalanne C."/>
            <person name="Gautier V."/>
            <person name="Ament-Velasquez S.L."/>
            <person name="Kruys A."/>
            <person name="Hutchinson M.I."/>
            <person name="Powell A.J."/>
            <person name="Barry K."/>
            <person name="Miller A.N."/>
            <person name="Grigoriev I.V."/>
            <person name="Debuchy R."/>
            <person name="Gladieux P."/>
            <person name="Hiltunen Thoren M."/>
            <person name="Johannesson H."/>
        </authorList>
    </citation>
    <scope>NUCLEOTIDE SEQUENCE</scope>
    <source>
        <strain evidence="2">PSN243</strain>
    </source>
</reference>
<organism evidence="2 3">
    <name type="scientific">Podospora aff. communis PSN243</name>
    <dbReference type="NCBI Taxonomy" id="3040156"/>
    <lineage>
        <taxon>Eukaryota</taxon>
        <taxon>Fungi</taxon>
        <taxon>Dikarya</taxon>
        <taxon>Ascomycota</taxon>
        <taxon>Pezizomycotina</taxon>
        <taxon>Sordariomycetes</taxon>
        <taxon>Sordariomycetidae</taxon>
        <taxon>Sordariales</taxon>
        <taxon>Podosporaceae</taxon>
        <taxon>Podospora</taxon>
    </lineage>
</organism>
<name>A0AAV9GT59_9PEZI</name>
<keyword evidence="1" id="KW-0472">Membrane</keyword>
<accession>A0AAV9GT59</accession>
<keyword evidence="3" id="KW-1185">Reference proteome</keyword>
<sequence>MEAHHRRCGIRSCRAVGDHHIPAIIIAYMYLTDVKGLGCRSGSYVIYGIAGTVAFLLLFASTIFSHAAMLKIQEQRGMMMKGGL</sequence>
<reference evidence="2" key="2">
    <citation type="submission" date="2023-05" db="EMBL/GenBank/DDBJ databases">
        <authorList>
            <consortium name="Lawrence Berkeley National Laboratory"/>
            <person name="Steindorff A."/>
            <person name="Hensen N."/>
            <person name="Bonometti L."/>
            <person name="Westerberg I."/>
            <person name="Brannstrom I.O."/>
            <person name="Guillou S."/>
            <person name="Cros-Aarteil S."/>
            <person name="Calhoun S."/>
            <person name="Haridas S."/>
            <person name="Kuo A."/>
            <person name="Mondo S."/>
            <person name="Pangilinan J."/>
            <person name="Riley R."/>
            <person name="Labutti K."/>
            <person name="Andreopoulos B."/>
            <person name="Lipzen A."/>
            <person name="Chen C."/>
            <person name="Yanf M."/>
            <person name="Daum C."/>
            <person name="Ng V."/>
            <person name="Clum A."/>
            <person name="Ohm R."/>
            <person name="Martin F."/>
            <person name="Silar P."/>
            <person name="Natvig D."/>
            <person name="Lalanne C."/>
            <person name="Gautier V."/>
            <person name="Ament-Velasquez S.L."/>
            <person name="Kruys A."/>
            <person name="Hutchinson M.I."/>
            <person name="Powell A.J."/>
            <person name="Barry K."/>
            <person name="Miller A.N."/>
            <person name="Grigoriev I.V."/>
            <person name="Debuchy R."/>
            <person name="Gladieux P."/>
            <person name="Thoren M.H."/>
            <person name="Johannesson H."/>
        </authorList>
    </citation>
    <scope>NUCLEOTIDE SEQUENCE</scope>
    <source>
        <strain evidence="2">PSN243</strain>
    </source>
</reference>
<evidence type="ECO:0000313" key="3">
    <source>
        <dbReference type="Proteomes" id="UP001321760"/>
    </source>
</evidence>
<feature type="transmembrane region" description="Helical" evidence="1">
    <location>
        <begin position="12"/>
        <end position="32"/>
    </location>
</feature>
<evidence type="ECO:0000313" key="2">
    <source>
        <dbReference type="EMBL" id="KAK4451197.1"/>
    </source>
</evidence>
<keyword evidence="1" id="KW-1133">Transmembrane helix</keyword>
<gene>
    <name evidence="2" type="ORF">QBC34DRAFT_401507</name>
</gene>